<dbReference type="Proteomes" id="UP000257109">
    <property type="component" value="Unassembled WGS sequence"/>
</dbReference>
<name>A0A371H2S2_MUCPR</name>
<evidence type="ECO:0000313" key="1">
    <source>
        <dbReference type="EMBL" id="RDX97100.1"/>
    </source>
</evidence>
<proteinExistence type="predicted"/>
<comment type="caution">
    <text evidence="1">The sequence shown here is derived from an EMBL/GenBank/DDBJ whole genome shotgun (WGS) entry which is preliminary data.</text>
</comment>
<organism evidence="1 2">
    <name type="scientific">Mucuna pruriens</name>
    <name type="common">Velvet bean</name>
    <name type="synonym">Dolichos pruriens</name>
    <dbReference type="NCBI Taxonomy" id="157652"/>
    <lineage>
        <taxon>Eukaryota</taxon>
        <taxon>Viridiplantae</taxon>
        <taxon>Streptophyta</taxon>
        <taxon>Embryophyta</taxon>
        <taxon>Tracheophyta</taxon>
        <taxon>Spermatophyta</taxon>
        <taxon>Magnoliopsida</taxon>
        <taxon>eudicotyledons</taxon>
        <taxon>Gunneridae</taxon>
        <taxon>Pentapetalae</taxon>
        <taxon>rosids</taxon>
        <taxon>fabids</taxon>
        <taxon>Fabales</taxon>
        <taxon>Fabaceae</taxon>
        <taxon>Papilionoideae</taxon>
        <taxon>50 kb inversion clade</taxon>
        <taxon>NPAAA clade</taxon>
        <taxon>indigoferoid/millettioid clade</taxon>
        <taxon>Phaseoleae</taxon>
        <taxon>Mucuna</taxon>
    </lineage>
</organism>
<gene>
    <name evidence="1" type="ORF">CR513_20175</name>
</gene>
<evidence type="ECO:0000313" key="2">
    <source>
        <dbReference type="Proteomes" id="UP000257109"/>
    </source>
</evidence>
<sequence>MGLYKLVESSRFLYGFSGERVPILGMVELDTVFGEGPSTRIIPILYTVVEAETSYNIIMGRPALNRLRADSHMVRKCYEDSLKVGLCAPAANALSLELDPRQNERERPHLVGELKEVQIGPQEV</sequence>
<dbReference type="AlphaFoldDB" id="A0A371H2S2"/>
<accession>A0A371H2S2</accession>
<keyword evidence="2" id="KW-1185">Reference proteome</keyword>
<dbReference type="OrthoDB" id="2919534at2759"/>
<dbReference type="EMBL" id="QJKJ01003737">
    <property type="protein sequence ID" value="RDX97100.1"/>
    <property type="molecule type" value="Genomic_DNA"/>
</dbReference>
<protein>
    <submittedName>
        <fullName evidence="1">Uncharacterized protein</fullName>
    </submittedName>
</protein>
<reference evidence="1" key="1">
    <citation type="submission" date="2018-05" db="EMBL/GenBank/DDBJ databases">
        <title>Draft genome of Mucuna pruriens seed.</title>
        <authorList>
            <person name="Nnadi N.E."/>
            <person name="Vos R."/>
            <person name="Hasami M.H."/>
            <person name="Devisetty U.K."/>
            <person name="Aguiy J.C."/>
        </authorList>
    </citation>
    <scope>NUCLEOTIDE SEQUENCE [LARGE SCALE GENOMIC DNA]</scope>
    <source>
        <strain evidence="1">JCA_2017</strain>
    </source>
</reference>
<feature type="non-terminal residue" evidence="1">
    <location>
        <position position="1"/>
    </location>
</feature>